<keyword evidence="1" id="KW-0175">Coiled coil</keyword>
<gene>
    <name evidence="5" type="ORF">CERZMDRAFT_86627</name>
</gene>
<evidence type="ECO:0000259" key="3">
    <source>
        <dbReference type="Pfam" id="PF18413"/>
    </source>
</evidence>
<dbReference type="InterPro" id="IPR041079">
    <property type="entry name" value="Neuraminidase-like"/>
</dbReference>
<dbReference type="Pfam" id="PF20220">
    <property type="entry name" value="ABC_toxin_N"/>
    <property type="match status" value="1"/>
</dbReference>
<dbReference type="Pfam" id="PF18413">
    <property type="entry name" value="Neuraminidase"/>
    <property type="match status" value="1"/>
</dbReference>
<feature type="coiled-coil region" evidence="1">
    <location>
        <begin position="3001"/>
        <end position="3028"/>
    </location>
</feature>
<dbReference type="OrthoDB" id="4940706at2759"/>
<feature type="domain" description="Neuraminidase-like" evidence="3">
    <location>
        <begin position="2326"/>
        <end position="2457"/>
    </location>
</feature>
<reference evidence="5" key="1">
    <citation type="journal article" date="2020" name="Stud. Mycol.">
        <title>101 Dothideomycetes genomes: a test case for predicting lifestyles and emergence of pathogens.</title>
        <authorList>
            <person name="Haridas S."/>
            <person name="Albert R."/>
            <person name="Binder M."/>
            <person name="Bloem J."/>
            <person name="Labutti K."/>
            <person name="Salamov A."/>
            <person name="Andreopoulos B."/>
            <person name="Baker S."/>
            <person name="Barry K."/>
            <person name="Bills G."/>
            <person name="Bluhm B."/>
            <person name="Cannon C."/>
            <person name="Castanera R."/>
            <person name="Culley D."/>
            <person name="Daum C."/>
            <person name="Ezra D."/>
            <person name="Gonzalez J."/>
            <person name="Henrissat B."/>
            <person name="Kuo A."/>
            <person name="Liang C."/>
            <person name="Lipzen A."/>
            <person name="Lutzoni F."/>
            <person name="Magnuson J."/>
            <person name="Mondo S."/>
            <person name="Nolan M."/>
            <person name="Ohm R."/>
            <person name="Pangilinan J."/>
            <person name="Park H.-J."/>
            <person name="Ramirez L."/>
            <person name="Alfaro M."/>
            <person name="Sun H."/>
            <person name="Tritt A."/>
            <person name="Yoshinaga Y."/>
            <person name="Zwiers L.-H."/>
            <person name="Turgeon B."/>
            <person name="Goodwin S."/>
            <person name="Spatafora J."/>
            <person name="Crous P."/>
            <person name="Grigoriev I."/>
        </authorList>
    </citation>
    <scope>NUCLEOTIDE SEQUENCE</scope>
    <source>
        <strain evidence="5">SCOH1-5</strain>
    </source>
</reference>
<keyword evidence="6" id="KW-1185">Reference proteome</keyword>
<evidence type="ECO:0000313" key="6">
    <source>
        <dbReference type="Proteomes" id="UP000799539"/>
    </source>
</evidence>
<feature type="domain" description="Tc toxin complex TcA C-terminal TcB-binding" evidence="2">
    <location>
        <begin position="3179"/>
        <end position="3472"/>
    </location>
</feature>
<dbReference type="Proteomes" id="UP000799539">
    <property type="component" value="Unassembled WGS sequence"/>
</dbReference>
<dbReference type="InterPro" id="IPR040840">
    <property type="entry name" value="TcA_TcB_BD"/>
</dbReference>
<dbReference type="Pfam" id="PF18276">
    <property type="entry name" value="TcA_TcB_BD"/>
    <property type="match status" value="1"/>
</dbReference>
<accession>A0A6A6F9D7</accession>
<protein>
    <submittedName>
        <fullName evidence="5">Uncharacterized protein</fullName>
    </submittedName>
</protein>
<evidence type="ECO:0000259" key="2">
    <source>
        <dbReference type="Pfam" id="PF18276"/>
    </source>
</evidence>
<proteinExistence type="predicted"/>
<evidence type="ECO:0000256" key="1">
    <source>
        <dbReference type="SAM" id="Coils"/>
    </source>
</evidence>
<evidence type="ECO:0000313" key="5">
    <source>
        <dbReference type="EMBL" id="KAF2210002.1"/>
    </source>
</evidence>
<feature type="domain" description="ABC toxin N-terminal" evidence="4">
    <location>
        <begin position="2169"/>
        <end position="2293"/>
    </location>
</feature>
<name>A0A6A6F9D7_9PEZI</name>
<evidence type="ECO:0000259" key="4">
    <source>
        <dbReference type="Pfam" id="PF20220"/>
    </source>
</evidence>
<dbReference type="EMBL" id="ML992684">
    <property type="protein sequence ID" value="KAF2210002.1"/>
    <property type="molecule type" value="Genomic_DNA"/>
</dbReference>
<dbReference type="InterPro" id="IPR046839">
    <property type="entry name" value="ABC_toxin_N"/>
</dbReference>
<sequence>MHAPRSTELFMQARERINPSSIFSSRVRPRSRPHHHAYALVTSLLLQGAPPGQLYFRDASVLQRRTMAPAASLVDGPPLRKQSDLFHTWQELAPLVLSVSSSIATRYLRAKNHHSDRSPRIRCLGSNMSTPPVDHQATTRTIDKISDVVESLIVASAPGNAAVQDQMRAELLRRRGAFKDERTAFASLNSSQNLSPRDRDRVSLVDFLDAKSNGLPSFREALGKEPLSSLASLRDFGIKFDNIKIEDFLGDERDLANRKILAQSIITAVFLQEPEGVIENLLETGLLLKKENDRQAVQKVIHELASMDIAQAALNKTFAESPQLASQPAVVRDLVKRLARLQSISPSPAALIALWDSGAISAAEVSQVSIENMRRALGTTSEETAKVKQMAINATNRNRELAANLYSFIMEPAFNHLLGGEDKESRVSTVRNAMVQYGMDPTLEGLLGSLDYGIVDENQTVYSPTAYFVDLLQYLRKSKTDGTAIFDHTRKGEEASFEGTALQALYRRRPDLLHMNLSPENTTTVLPYIDLVNEVMESFVFHLPAFKKDTSKPRQAKIDAYNVDGRDSQDLLAQPQNFRNEAYRQLAGAVYPTQLPYHQPLDAQRAFLSFLGTTRLELVTELRARAPELNDRARNMHQKRMQTADKEDLAKAEPKNADVHLAELQDHALDAQQDCEVLGICQEEYLIWTKGVFWEKDHFIHTEGLPSLSDDEYRRRVGLKETWSCFGYASAKELLAPGSGACQVKQELLPRLGLSYASLVEIVQTRFCNPNFPAGRDKLIMEALGVSYRHLQTYTDTNDPDAYGHMSRYLAQNELLMVQFRNTESRGKMSDADLLVAETAALRDWLARHFPSLGKVTVLDKGSSVTLLPIGQVFAEDSLYPNGPTTKETVECDSGRLVLGTTRYRSAAIGRLDADGSLVRPDGQRIGSVDINGRVSYAAPTLNGNISTKFPNMHFTVDATDGQWNILDGILCKDQVFERSKIWQRNENLGDGNIDHTTLVHLDGSSLSVDEWDRIHLFARIWRTLKWSVGDTDRALMTACQPHVEGRSPAQPDVPDSEILEPTSNEDAIKFNDFVDSEGNITPSQDPDHLPQLPTINHDTVKQLAALVQIVKISGLPVEDILTIWSPMSSVGSSSQYTRLFRRRNLRQVSSCFVPDHNGNLFTGPGMTITSERLTVIAGLHISNTELDYLLSSGLVKDELNLRQLSEIYGHGLIARVLSVKITDLAQIYRAFGTPSDSPVRALHVMKQWEKIANTAVPWQELRFILDSVPTPNDPLALTQIGSLRVSKQLCDAVLKVHNDQPPVGDHADYGTLLKTAESRLGQLLEASAVQRVLQLLQDTTTWETKDFPYIGQQNEKRFKYDLADIAGSRAIYAVQILEPSTSGDRNAKPDYKCSLKVTGILADDQYARISGAVRKLLQPDARRRKRGADKNAEVYRKWEFCLDTAKQQPVKVLLDTLTGVLPRQVLEDEVSGTNRNILAPDVFVEAAEENLKATIHSTNVTLEERNDFDTTISASTSLFTTPDGHSSSILPHHSQDGSTLFVRPHHARFMRESSASSIRSFDSDTDMESDHDVGNHVQALAERKDPDEEDYSVRSSAEKFRFILVHLTPFLHRRLTYNSVIDTLASVSGFTDTEVAKVLLENVLTAQQSHILEDKEVTSRIGKLLEILPQGELDEAIRKLPATPGSVASKKSDLAEQLHRMVYEPLADKKKTQLTPLEQVMDITKLQNSGTAKALLDNITSLVPATPQSALDFVMKSVSDTVDHWQGYLQPPETANWTFEWRGHRKPEGLFFTEFEYISQLDSSLFVSQGHSLVQRNISFTQRIDASGRVKYVSNPVPLNADKKYAVRLPLSWIGNKEEFLWRPSELAESGPVPLEVLRAWWKGYLYPSIRDVYSFSVKREASGAWMVLNNERQGFMTRQDGSNGGMWSDELNQTLDSSTLHTLELHGCTPSDLQWKIGGGSLGAIPNDALLPEIAPAQMDVIFQKMKKLALLFKHLPLNSREVLFMSLHDTWPHLDGVRDIGEWLQVQDYVALKKALPSTTSRSLLDLFSWAASVSNATLAELKLQLRSATGWDDKNVHAMLTKSNFTSGKSSEFRDGRVLSRFQRLMVLSRRLDLDVATLFEWATPMGTATDEYGHYHRISQNIQRMAKAKFDSDTWVKAVRTINNKLRENQSKALISYLLVQKELTEEFGIHDADGLFEYFLIDVQMTSLVETSRVVQATSSVQLFIQRCFLGLEASRGVASNTLDRNRWHWMEKYRVWEANRKVYLYPENWIEPSLRDDKTEQFKELESELLQKNMTAETVDSAIKRFVSNVARISSVEAIALCLEPLGDSGKRIHVFARTHTTPFAYLYNSFTSNKDLKGFWAGWQDLNIDIPHVDDPRVKDSAGGSQLAPVVFQGRLILFVAEFISRQVVQEIPPDAGKRGDMPVRAWDIRMSYTECRDGRWIPRQTCALAHSDTSPGRTPGGYVMVPSADQQAVSLTVYWPAGAGESKGFEDFSKKTATGVVAAWSFDGVHFVKVSQPSSGEQPAALYFGFKLETNDGEVLESVQSGFTAKVQSSDRSFTKGTGPQMTLSTTATSASSSAEKFYNAMSSEVLAASAETAGCEKLFARLSRVGMITKGDISTFDPASADLIDVFGAFKSKTDLETWSFNERSKLYSLHNWELGLHIPMITIEKLLQSQQYERALRMCHNIFDPSVPQAGEKDDARRCWKFVPFKVASTVSVTQMFMRLNANEEDVRIQEWRDNPFLPHLVARSRPQAYMRWVMSTYIKILIAWGDSLFKQNTLESIPQAIQLYVLASHVYGPRGEAIPRQKQVQAQSFWSLCKRFDDFSNAMVELEQSFPYSQQTPLAESALFDEQSTYTPTIFGSAETLYFSIPDNPAVRALATTIDDRLFKIRNSQDINGTFRKLPLFAPPIDPALLVQATAQGLSLESVLQDLQAPLPNCKVSLLFSKAFELINEVRGLGQSLLSIREKKDIEQLSMLRQRHEIALQKTIMESRNLQLDEAAQALENLQSTRTAAVSRLTYFLQLVDGNLSGVPDVDREFQELDARISKPISEGGLGLSDMENESMKQSANADIISATSTAIMTAAGVLDCLPNTAAQAQPLGVGGTLTWGPANVAAGMHTVAGVIGLAGDIIRHKAGMASTKAGYQRAMQERIMQANAAGHEVVSIDKQITSAKIRIAMVTKDIAMQQQQMDQSQEIMTFFREKYATSDLYSWMDGVTKTLYHQYYTNAFELAKKAELAFRFERPQQKKSSFIQSGYFDCAHDGLLAGENLYYDLKRLEMEYMQAGSHDFEVTKSISLRLLNPVQLLHLRQEGSCEFELDELLFDMDFPGHYLRRIKSVAVTVPCVVGPYTTINGTLTLTSSEIRIKPSGKQDYQRNASAGAEQADDGRFATMSTPIQRVAVCSGQADAGVFQLDFSDSSTRYLPFEGAGAVSKWRFELPQVRHFDYDTIFDVVLQMRYTSLLGSDDMKSGAQDAVKTYLKASESSARTTGRTVLIDISAEHATAWSTVRANTDVQSVQLGNLSQRLPYFTRSSKGTLTISSLRVLMSGTLTKCTIKVGDKPYELLEKSAIGALTGMSKQNFSNSDVFGDQWRMDVIIGGKEPPKKCLLLISYLTSL</sequence>
<organism evidence="5 6">
    <name type="scientific">Cercospora zeae-maydis SCOH1-5</name>
    <dbReference type="NCBI Taxonomy" id="717836"/>
    <lineage>
        <taxon>Eukaryota</taxon>
        <taxon>Fungi</taxon>
        <taxon>Dikarya</taxon>
        <taxon>Ascomycota</taxon>
        <taxon>Pezizomycotina</taxon>
        <taxon>Dothideomycetes</taxon>
        <taxon>Dothideomycetidae</taxon>
        <taxon>Mycosphaerellales</taxon>
        <taxon>Mycosphaerellaceae</taxon>
        <taxon>Cercospora</taxon>
    </lineage>
</organism>